<proteinExistence type="predicted"/>
<dbReference type="InterPro" id="IPR046738">
    <property type="entry name" value="DUF6788"/>
</dbReference>
<dbReference type="EMBL" id="LAZR01011103">
    <property type="protein sequence ID" value="KKM63411.1"/>
    <property type="molecule type" value="Genomic_DNA"/>
</dbReference>
<dbReference type="AlphaFoldDB" id="A0A0F9JLY1"/>
<dbReference type="Pfam" id="PF20586">
    <property type="entry name" value="DUF6788"/>
    <property type="match status" value="1"/>
</dbReference>
<sequence>MLTFGGTEAKKGMCHSRVRIEERVYEYRYVRCGAKGCWCGNNQAGRKAGHGPYWYLCGADVGHWRKIYLGRELDTTLWRTSDGGIDWRGYDKHRRFYGAENVGEEGWLGSLESVAVETGGEVINGPNS</sequence>
<protein>
    <recommendedName>
        <fullName evidence="1">DUF6788 domain-containing protein</fullName>
    </recommendedName>
</protein>
<reference evidence="2" key="1">
    <citation type="journal article" date="2015" name="Nature">
        <title>Complex archaea that bridge the gap between prokaryotes and eukaryotes.</title>
        <authorList>
            <person name="Spang A."/>
            <person name="Saw J.H."/>
            <person name="Jorgensen S.L."/>
            <person name="Zaremba-Niedzwiedzka K."/>
            <person name="Martijn J."/>
            <person name="Lind A.E."/>
            <person name="van Eijk R."/>
            <person name="Schleper C."/>
            <person name="Guy L."/>
            <person name="Ettema T.J."/>
        </authorList>
    </citation>
    <scope>NUCLEOTIDE SEQUENCE</scope>
</reference>
<feature type="domain" description="DUF6788" evidence="1">
    <location>
        <begin position="25"/>
        <end position="74"/>
    </location>
</feature>
<gene>
    <name evidence="2" type="ORF">LCGC14_1511720</name>
</gene>
<accession>A0A0F9JLY1</accession>
<evidence type="ECO:0000259" key="1">
    <source>
        <dbReference type="Pfam" id="PF20586"/>
    </source>
</evidence>
<organism evidence="2">
    <name type="scientific">marine sediment metagenome</name>
    <dbReference type="NCBI Taxonomy" id="412755"/>
    <lineage>
        <taxon>unclassified sequences</taxon>
        <taxon>metagenomes</taxon>
        <taxon>ecological metagenomes</taxon>
    </lineage>
</organism>
<evidence type="ECO:0000313" key="2">
    <source>
        <dbReference type="EMBL" id="KKM63411.1"/>
    </source>
</evidence>
<comment type="caution">
    <text evidence="2">The sequence shown here is derived from an EMBL/GenBank/DDBJ whole genome shotgun (WGS) entry which is preliminary data.</text>
</comment>
<name>A0A0F9JLY1_9ZZZZ</name>